<reference evidence="2 3" key="1">
    <citation type="submission" date="2018-08" db="EMBL/GenBank/DDBJ databases">
        <title>Komagataeibacter sp. AV 382.</title>
        <authorList>
            <person name="Skraban J."/>
            <person name="Trcek J."/>
        </authorList>
    </citation>
    <scope>NUCLEOTIDE SEQUENCE [LARGE SCALE GENOMIC DNA]</scope>
    <source>
        <strain evidence="2 3">AV 382</strain>
    </source>
</reference>
<dbReference type="Pfam" id="PF11799">
    <property type="entry name" value="IMS_C"/>
    <property type="match status" value="1"/>
</dbReference>
<dbReference type="Proteomes" id="UP000262371">
    <property type="component" value="Unassembled WGS sequence"/>
</dbReference>
<feature type="domain" description="DNA polymerase Y-family little finger" evidence="1">
    <location>
        <begin position="3"/>
        <end position="83"/>
    </location>
</feature>
<dbReference type="GO" id="GO:0006281">
    <property type="term" value="P:DNA repair"/>
    <property type="evidence" value="ECO:0007669"/>
    <property type="project" value="InterPro"/>
</dbReference>
<organism evidence="2 3">
    <name type="scientific">Komagataeibacter melaceti</name>
    <dbReference type="NCBI Taxonomy" id="2766577"/>
    <lineage>
        <taxon>Bacteria</taxon>
        <taxon>Pseudomonadati</taxon>
        <taxon>Pseudomonadota</taxon>
        <taxon>Alphaproteobacteria</taxon>
        <taxon>Acetobacterales</taxon>
        <taxon>Acetobacteraceae</taxon>
        <taxon>Komagataeibacter</taxon>
    </lineage>
</organism>
<accession>A0A371YW04</accession>
<keyword evidence="3" id="KW-1185">Reference proteome</keyword>
<dbReference type="EMBL" id="QUWV01000232">
    <property type="protein sequence ID" value="RFD18421.1"/>
    <property type="molecule type" value="Genomic_DNA"/>
</dbReference>
<evidence type="ECO:0000313" key="2">
    <source>
        <dbReference type="EMBL" id="RFD18421.1"/>
    </source>
</evidence>
<dbReference type="GO" id="GO:0003684">
    <property type="term" value="F:damaged DNA binding"/>
    <property type="evidence" value="ECO:0007669"/>
    <property type="project" value="InterPro"/>
</dbReference>
<dbReference type="InterPro" id="IPR017961">
    <property type="entry name" value="DNA_pol_Y-fam_little_finger"/>
</dbReference>
<proteinExistence type="predicted"/>
<protein>
    <recommendedName>
        <fullName evidence="1">DNA polymerase Y-family little finger domain-containing protein</fullName>
    </recommendedName>
</protein>
<dbReference type="AlphaFoldDB" id="A0A371YW04"/>
<sequence>MIQDRRSFVEPISTAEAIATVIMVLVGAVCTALQQRGEGARQLDLLCERVDGSVQAVRVGTAFPVCDADHMGRLLRARIETIEPGFGIEAMSLVC</sequence>
<comment type="caution">
    <text evidence="2">The sequence shown here is derived from an EMBL/GenBank/DDBJ whole genome shotgun (WGS) entry which is preliminary data.</text>
</comment>
<name>A0A371YW04_9PROT</name>
<evidence type="ECO:0000259" key="1">
    <source>
        <dbReference type="Pfam" id="PF11799"/>
    </source>
</evidence>
<evidence type="ECO:0000313" key="3">
    <source>
        <dbReference type="Proteomes" id="UP000262371"/>
    </source>
</evidence>
<gene>
    <name evidence="2" type="ORF">DY926_16745</name>
</gene>